<dbReference type="EMBL" id="VDEP01000513">
    <property type="protein sequence ID" value="KAA1064323.1"/>
    <property type="molecule type" value="Genomic_DNA"/>
</dbReference>
<evidence type="ECO:0000313" key="1">
    <source>
        <dbReference type="EMBL" id="KAA1064323.1"/>
    </source>
</evidence>
<proteinExistence type="predicted"/>
<accession>A0A5B0LK95</accession>
<dbReference type="AlphaFoldDB" id="A0A5B0LK95"/>
<gene>
    <name evidence="1" type="ORF">PGTUg99_014215</name>
</gene>
<sequence length="50" mass="5793">MNHDFKFCYVVFSNGISSTSRVALSCIIRSMSSTHTKKSLRDPQEWRVLK</sequence>
<dbReference type="Proteomes" id="UP000325313">
    <property type="component" value="Unassembled WGS sequence"/>
</dbReference>
<comment type="caution">
    <text evidence="1">The sequence shown here is derived from an EMBL/GenBank/DDBJ whole genome shotgun (WGS) entry which is preliminary data.</text>
</comment>
<protein>
    <submittedName>
        <fullName evidence="1">Uncharacterized protein</fullName>
    </submittedName>
</protein>
<name>A0A5B0LK95_PUCGR</name>
<reference evidence="1 2" key="1">
    <citation type="submission" date="2019-05" db="EMBL/GenBank/DDBJ databases">
        <title>Emergence of the Ug99 lineage of the wheat stem rust pathogen through somatic hybridization.</title>
        <authorList>
            <person name="Li F."/>
            <person name="Upadhyaya N.M."/>
            <person name="Sperschneider J."/>
            <person name="Matny O."/>
            <person name="Nguyen-Phuc H."/>
            <person name="Mago R."/>
            <person name="Raley C."/>
            <person name="Miller M.E."/>
            <person name="Silverstein K.A.T."/>
            <person name="Henningsen E."/>
            <person name="Hirsch C.D."/>
            <person name="Visser B."/>
            <person name="Pretorius Z.A."/>
            <person name="Steffenson B.J."/>
            <person name="Schwessinger B."/>
            <person name="Dodds P.N."/>
            <person name="Figueroa M."/>
        </authorList>
    </citation>
    <scope>NUCLEOTIDE SEQUENCE [LARGE SCALE GENOMIC DNA]</scope>
    <source>
        <strain evidence="1 2">Ug99</strain>
    </source>
</reference>
<evidence type="ECO:0000313" key="2">
    <source>
        <dbReference type="Proteomes" id="UP000325313"/>
    </source>
</evidence>
<organism evidence="1 2">
    <name type="scientific">Puccinia graminis f. sp. tritici</name>
    <dbReference type="NCBI Taxonomy" id="56615"/>
    <lineage>
        <taxon>Eukaryota</taxon>
        <taxon>Fungi</taxon>
        <taxon>Dikarya</taxon>
        <taxon>Basidiomycota</taxon>
        <taxon>Pucciniomycotina</taxon>
        <taxon>Pucciniomycetes</taxon>
        <taxon>Pucciniales</taxon>
        <taxon>Pucciniaceae</taxon>
        <taxon>Puccinia</taxon>
    </lineage>
</organism>